<dbReference type="PANTHER" id="PTHR47310:SF2">
    <property type="entry name" value="PROTEIN FLUORESCENT IN BLUE LIGHT, CHLOROPLASTIC"/>
    <property type="match status" value="1"/>
</dbReference>
<sequence>MSTGARGLLAEEEAQLLQLRRDLEGKVRRELEAEREAFEAEARTTSIGKLCATPFGIDIVGITEFIALAGALVGGVAARQRKAELERLNEQLRK</sequence>
<dbReference type="InterPro" id="IPR044243">
    <property type="entry name" value="FLU"/>
</dbReference>
<dbReference type="EMBL" id="KK102304">
    <property type="protein sequence ID" value="KIY98117.1"/>
    <property type="molecule type" value="Genomic_DNA"/>
</dbReference>
<evidence type="ECO:0000313" key="2">
    <source>
        <dbReference type="Proteomes" id="UP000054498"/>
    </source>
</evidence>
<dbReference type="RefSeq" id="XP_013897137.1">
    <property type="nucleotide sequence ID" value="XM_014041683.1"/>
</dbReference>
<accession>A0A0D2JF47</accession>
<reference evidence="1 2" key="1">
    <citation type="journal article" date="2013" name="BMC Genomics">
        <title>Reconstruction of the lipid metabolism for the microalga Monoraphidium neglectum from its genome sequence reveals characteristics suitable for biofuel production.</title>
        <authorList>
            <person name="Bogen C."/>
            <person name="Al-Dilaimi A."/>
            <person name="Albersmeier A."/>
            <person name="Wichmann J."/>
            <person name="Grundmann M."/>
            <person name="Rupp O."/>
            <person name="Lauersen K.J."/>
            <person name="Blifernez-Klassen O."/>
            <person name="Kalinowski J."/>
            <person name="Goesmann A."/>
            <person name="Mussgnug J.H."/>
            <person name="Kruse O."/>
        </authorList>
    </citation>
    <scope>NUCLEOTIDE SEQUENCE [LARGE SCALE GENOMIC DNA]</scope>
    <source>
        <strain evidence="1 2">SAG 48.87</strain>
    </source>
</reference>
<dbReference type="Proteomes" id="UP000054498">
    <property type="component" value="Unassembled WGS sequence"/>
</dbReference>
<name>A0A0D2JF47_9CHLO</name>
<gene>
    <name evidence="1" type="ORF">MNEG_9846</name>
</gene>
<protein>
    <submittedName>
        <fullName evidence="1">Uncharacterized protein</fullName>
    </submittedName>
</protein>
<dbReference type="PANTHER" id="PTHR47310">
    <property type="entry name" value="PROTEIN FLUORESCENT IN BLUE LIGHT, CHLOROPLASTIC"/>
    <property type="match status" value="1"/>
</dbReference>
<dbReference type="GO" id="GO:0015995">
    <property type="term" value="P:chlorophyll biosynthetic process"/>
    <property type="evidence" value="ECO:0007669"/>
    <property type="project" value="InterPro"/>
</dbReference>
<keyword evidence="2" id="KW-1185">Reference proteome</keyword>
<dbReference type="STRING" id="145388.A0A0D2JF47"/>
<proteinExistence type="predicted"/>
<dbReference type="KEGG" id="mng:MNEG_9846"/>
<evidence type="ECO:0000313" key="1">
    <source>
        <dbReference type="EMBL" id="KIY98117.1"/>
    </source>
</evidence>
<organism evidence="1 2">
    <name type="scientific">Monoraphidium neglectum</name>
    <dbReference type="NCBI Taxonomy" id="145388"/>
    <lineage>
        <taxon>Eukaryota</taxon>
        <taxon>Viridiplantae</taxon>
        <taxon>Chlorophyta</taxon>
        <taxon>core chlorophytes</taxon>
        <taxon>Chlorophyceae</taxon>
        <taxon>CS clade</taxon>
        <taxon>Sphaeropleales</taxon>
        <taxon>Selenastraceae</taxon>
        <taxon>Monoraphidium</taxon>
    </lineage>
</organism>
<dbReference type="GeneID" id="25742721"/>
<feature type="non-terminal residue" evidence="1">
    <location>
        <position position="94"/>
    </location>
</feature>
<dbReference type="AlphaFoldDB" id="A0A0D2JF47"/>